<name>A0A2G0CEC7_9BACT</name>
<dbReference type="PANTHER" id="PTHR34400:SF4">
    <property type="entry name" value="MEMBRANE PROTEIN"/>
    <property type="match status" value="1"/>
</dbReference>
<dbReference type="Proteomes" id="UP000226437">
    <property type="component" value="Unassembled WGS sequence"/>
</dbReference>
<keyword evidence="3" id="KW-1185">Reference proteome</keyword>
<dbReference type="InterPro" id="IPR009078">
    <property type="entry name" value="Ferritin-like_SF"/>
</dbReference>
<dbReference type="EMBL" id="PDLO01000004">
    <property type="protein sequence ID" value="PHK98315.1"/>
    <property type="molecule type" value="Genomic_DNA"/>
</dbReference>
<evidence type="ECO:0000313" key="3">
    <source>
        <dbReference type="Proteomes" id="UP000226437"/>
    </source>
</evidence>
<protein>
    <recommendedName>
        <fullName evidence="1">Iminophenyl-pyruvate dimer synthase domain-containing protein</fullName>
    </recommendedName>
</protein>
<dbReference type="InterPro" id="IPR012347">
    <property type="entry name" value="Ferritin-like"/>
</dbReference>
<sequence>MGASGGGHYLRVYAIGEYLIYSPMRTAGTGRFSQYPPIPMIYLKEEVSNLPDQGLAGLKTALQTALELEHATIPPYLYALYSLQPGFNQRVVEMLRSVVLEEMLHMSLCCNLLNAIGGAPVLNAPDFLPVYPGPLPGAVAGVEVPLAPISNTLIKEVFMEIEEPENPLSLPLVPGPLTIGQFYGKIKRQLEQLSHGADIFTGDPGRQLTVGWSGNELIAVRDLNTALQAIETIVEQGEGTTTSPFDGTGELAHYYLFESIYKGYEYLPPTDPSRPADIGAPICLDRAGIRNLITNPTPTQYQGTPAEPLNLAFNRTYTELLEALHATFNGQPTRIFGSIGMMRQLRTEAEDLAQVRLADGTYAGPTFTCVA</sequence>
<reference evidence="2 3" key="1">
    <citation type="submission" date="2017-10" db="EMBL/GenBank/DDBJ databases">
        <title>The draft genome sequence of Lewinella marina KCTC 32374.</title>
        <authorList>
            <person name="Wang K."/>
        </authorList>
    </citation>
    <scope>NUCLEOTIDE SEQUENCE [LARGE SCALE GENOMIC DNA]</scope>
    <source>
        <strain evidence="2 3">MKG-38</strain>
    </source>
</reference>
<dbReference type="OrthoDB" id="9795032at2"/>
<accession>A0A2G0CEC7</accession>
<gene>
    <name evidence="2" type="ORF">CGL56_11475</name>
</gene>
<dbReference type="InterPro" id="IPR026820">
    <property type="entry name" value="VioB/RebD_dom"/>
</dbReference>
<feature type="domain" description="Iminophenyl-pyruvate dimer synthase" evidence="1">
    <location>
        <begin position="62"/>
        <end position="261"/>
    </location>
</feature>
<proteinExistence type="predicted"/>
<comment type="caution">
    <text evidence="2">The sequence shown here is derived from an EMBL/GenBank/DDBJ whole genome shotgun (WGS) entry which is preliminary data.</text>
</comment>
<organism evidence="2 3">
    <name type="scientific">Neolewinella marina</name>
    <dbReference type="NCBI Taxonomy" id="438751"/>
    <lineage>
        <taxon>Bacteria</taxon>
        <taxon>Pseudomonadati</taxon>
        <taxon>Bacteroidota</taxon>
        <taxon>Saprospiria</taxon>
        <taxon>Saprospirales</taxon>
        <taxon>Lewinellaceae</taxon>
        <taxon>Neolewinella</taxon>
    </lineage>
</organism>
<dbReference type="PANTHER" id="PTHR34400">
    <property type="match status" value="1"/>
</dbReference>
<dbReference type="Gene3D" id="1.20.1260.10">
    <property type="match status" value="1"/>
</dbReference>
<dbReference type="SUPFAM" id="SSF47240">
    <property type="entry name" value="Ferritin-like"/>
    <property type="match status" value="1"/>
</dbReference>
<dbReference type="AlphaFoldDB" id="A0A2G0CEC7"/>
<dbReference type="Pfam" id="PF12902">
    <property type="entry name" value="Ferritin-like"/>
    <property type="match status" value="1"/>
</dbReference>
<evidence type="ECO:0000313" key="2">
    <source>
        <dbReference type="EMBL" id="PHK98315.1"/>
    </source>
</evidence>
<evidence type="ECO:0000259" key="1">
    <source>
        <dbReference type="Pfam" id="PF12902"/>
    </source>
</evidence>